<name>A0A382M1E8_9ZZZZ</name>
<dbReference type="AlphaFoldDB" id="A0A382M1E8"/>
<organism evidence="2">
    <name type="scientific">marine metagenome</name>
    <dbReference type="NCBI Taxonomy" id="408172"/>
    <lineage>
        <taxon>unclassified sequences</taxon>
        <taxon>metagenomes</taxon>
        <taxon>ecological metagenomes</taxon>
    </lineage>
</organism>
<feature type="compositionally biased region" description="Polar residues" evidence="1">
    <location>
        <begin position="46"/>
        <end position="56"/>
    </location>
</feature>
<feature type="region of interest" description="Disordered" evidence="1">
    <location>
        <begin position="1"/>
        <end position="63"/>
    </location>
</feature>
<gene>
    <name evidence="2" type="ORF">METZ01_LOCUS294341</name>
</gene>
<reference evidence="2" key="1">
    <citation type="submission" date="2018-05" db="EMBL/GenBank/DDBJ databases">
        <authorList>
            <person name="Lanie J.A."/>
            <person name="Ng W.-L."/>
            <person name="Kazmierczak K.M."/>
            <person name="Andrzejewski T.M."/>
            <person name="Davidsen T.M."/>
            <person name="Wayne K.J."/>
            <person name="Tettelin H."/>
            <person name="Glass J.I."/>
            <person name="Rusch D."/>
            <person name="Podicherti R."/>
            <person name="Tsui H.-C.T."/>
            <person name="Winkler M.E."/>
        </authorList>
    </citation>
    <scope>NUCLEOTIDE SEQUENCE</scope>
</reference>
<dbReference type="EMBL" id="UINC01089963">
    <property type="protein sequence ID" value="SVC41487.1"/>
    <property type="molecule type" value="Genomic_DNA"/>
</dbReference>
<protein>
    <submittedName>
        <fullName evidence="2">Uncharacterized protein</fullName>
    </submittedName>
</protein>
<sequence>MDTSSSVGIFSEKVRTSQPSLTKRGLTLQVKNDNPSSREEKVAKQETVSSSQTLQEHSVDINA</sequence>
<accession>A0A382M1E8</accession>
<evidence type="ECO:0000313" key="2">
    <source>
        <dbReference type="EMBL" id="SVC41487.1"/>
    </source>
</evidence>
<proteinExistence type="predicted"/>
<evidence type="ECO:0000256" key="1">
    <source>
        <dbReference type="SAM" id="MobiDB-lite"/>
    </source>
</evidence>